<dbReference type="EMBL" id="CACRXK020001336">
    <property type="protein sequence ID" value="CAB3988521.1"/>
    <property type="molecule type" value="Genomic_DNA"/>
</dbReference>
<dbReference type="AlphaFoldDB" id="A0A7D9HTR2"/>
<evidence type="ECO:0000313" key="1">
    <source>
        <dbReference type="EMBL" id="CAB3988521.1"/>
    </source>
</evidence>
<comment type="caution">
    <text evidence="1">The sequence shown here is derived from an EMBL/GenBank/DDBJ whole genome shotgun (WGS) entry which is preliminary data.</text>
</comment>
<dbReference type="PANTHER" id="PTHR47331">
    <property type="entry name" value="PHD-TYPE DOMAIN-CONTAINING PROTEIN"/>
    <property type="match status" value="1"/>
</dbReference>
<name>A0A7D9HTR2_PARCT</name>
<dbReference type="InterPro" id="IPR008042">
    <property type="entry name" value="Retrotrans_Pao"/>
</dbReference>
<dbReference type="Proteomes" id="UP001152795">
    <property type="component" value="Unassembled WGS sequence"/>
</dbReference>
<proteinExistence type="predicted"/>
<dbReference type="OrthoDB" id="10051210at2759"/>
<dbReference type="Pfam" id="PF05380">
    <property type="entry name" value="Peptidase_A17"/>
    <property type="match status" value="1"/>
</dbReference>
<keyword evidence="2" id="KW-1185">Reference proteome</keyword>
<sequence length="158" mass="18148">MTPIEKLAWKKAQSSLPFNGECYEIAVPWKDDQPQLPTNSPMAKKRLKSVEQKLLRDNELARAYQAKMLIQQAWLEAIEWDDSLPSHLITQWRQWFNEARGVEQIKIPRCLKLPEQVGTALTLHAFTDTSEKAYTATVYSRHVSPDGRVTVRLVASKT</sequence>
<organism evidence="1 2">
    <name type="scientific">Paramuricea clavata</name>
    <name type="common">Red gorgonian</name>
    <name type="synonym">Violescent sea-whip</name>
    <dbReference type="NCBI Taxonomy" id="317549"/>
    <lineage>
        <taxon>Eukaryota</taxon>
        <taxon>Metazoa</taxon>
        <taxon>Cnidaria</taxon>
        <taxon>Anthozoa</taxon>
        <taxon>Octocorallia</taxon>
        <taxon>Malacalcyonacea</taxon>
        <taxon>Plexauridae</taxon>
        <taxon>Paramuricea</taxon>
    </lineage>
</organism>
<evidence type="ECO:0000313" key="2">
    <source>
        <dbReference type="Proteomes" id="UP001152795"/>
    </source>
</evidence>
<reference evidence="1" key="1">
    <citation type="submission" date="2020-04" db="EMBL/GenBank/DDBJ databases">
        <authorList>
            <person name="Alioto T."/>
            <person name="Alioto T."/>
            <person name="Gomez Garrido J."/>
        </authorList>
    </citation>
    <scope>NUCLEOTIDE SEQUENCE</scope>
    <source>
        <strain evidence="1">A484AB</strain>
    </source>
</reference>
<gene>
    <name evidence="1" type="ORF">PACLA_8A012192</name>
</gene>
<protein>
    <submittedName>
        <fullName evidence="1">Uncharacterized protein</fullName>
    </submittedName>
</protein>
<accession>A0A7D9HTR2</accession>
<dbReference type="PANTHER" id="PTHR47331:SF5">
    <property type="entry name" value="RIBONUCLEASE H"/>
    <property type="match status" value="1"/>
</dbReference>